<reference evidence="2" key="1">
    <citation type="submission" date="2020-06" db="EMBL/GenBank/DDBJ databases">
        <authorList>
            <person name="Li T."/>
            <person name="Hu X."/>
            <person name="Zhang T."/>
            <person name="Song X."/>
            <person name="Zhang H."/>
            <person name="Dai N."/>
            <person name="Sheng W."/>
            <person name="Hou X."/>
            <person name="Wei L."/>
        </authorList>
    </citation>
    <scope>NUCLEOTIDE SEQUENCE</scope>
    <source>
        <strain evidence="2">G01</strain>
        <tissue evidence="2">Leaf</tissue>
    </source>
</reference>
<evidence type="ECO:0000313" key="2">
    <source>
        <dbReference type="EMBL" id="KAL0313965.1"/>
    </source>
</evidence>
<dbReference type="EMBL" id="JACGWK010000015">
    <property type="protein sequence ID" value="KAL0313965.1"/>
    <property type="molecule type" value="Genomic_DNA"/>
</dbReference>
<name>A0AAW2L3R9_9LAMI</name>
<gene>
    <name evidence="2" type="ORF">Sangu_2240900</name>
</gene>
<sequence length="157" mass="16293">MEYPVGLNQFPTVEIQDVQVQTGSGSLQPRYPPQAMGSAAQFLGPRPVSMKQVGAPPKSQVVQGSPATPLGEMGGGDSAAQEPHPSLAGHLRHGGGGGFGLRQGCVPAEGRLRSAELPPLRHNGSHVAASSGSTSRSMPAWTPSCRPSARLWLRARA</sequence>
<protein>
    <submittedName>
        <fullName evidence="2">Uncharacterized protein</fullName>
    </submittedName>
</protein>
<feature type="region of interest" description="Disordered" evidence="1">
    <location>
        <begin position="51"/>
        <end position="96"/>
    </location>
</feature>
<dbReference type="AlphaFoldDB" id="A0AAW2L3R9"/>
<reference evidence="2" key="2">
    <citation type="journal article" date="2024" name="Plant">
        <title>Genomic evolution and insights into agronomic trait innovations of Sesamum species.</title>
        <authorList>
            <person name="Miao H."/>
            <person name="Wang L."/>
            <person name="Qu L."/>
            <person name="Liu H."/>
            <person name="Sun Y."/>
            <person name="Le M."/>
            <person name="Wang Q."/>
            <person name="Wei S."/>
            <person name="Zheng Y."/>
            <person name="Lin W."/>
            <person name="Duan Y."/>
            <person name="Cao H."/>
            <person name="Xiong S."/>
            <person name="Wang X."/>
            <person name="Wei L."/>
            <person name="Li C."/>
            <person name="Ma Q."/>
            <person name="Ju M."/>
            <person name="Zhao R."/>
            <person name="Li G."/>
            <person name="Mu C."/>
            <person name="Tian Q."/>
            <person name="Mei H."/>
            <person name="Zhang T."/>
            <person name="Gao T."/>
            <person name="Zhang H."/>
        </authorList>
    </citation>
    <scope>NUCLEOTIDE SEQUENCE</scope>
    <source>
        <strain evidence="2">G01</strain>
    </source>
</reference>
<feature type="region of interest" description="Disordered" evidence="1">
    <location>
        <begin position="116"/>
        <end position="144"/>
    </location>
</feature>
<proteinExistence type="predicted"/>
<accession>A0AAW2L3R9</accession>
<organism evidence="2">
    <name type="scientific">Sesamum angustifolium</name>
    <dbReference type="NCBI Taxonomy" id="2727405"/>
    <lineage>
        <taxon>Eukaryota</taxon>
        <taxon>Viridiplantae</taxon>
        <taxon>Streptophyta</taxon>
        <taxon>Embryophyta</taxon>
        <taxon>Tracheophyta</taxon>
        <taxon>Spermatophyta</taxon>
        <taxon>Magnoliopsida</taxon>
        <taxon>eudicotyledons</taxon>
        <taxon>Gunneridae</taxon>
        <taxon>Pentapetalae</taxon>
        <taxon>asterids</taxon>
        <taxon>lamiids</taxon>
        <taxon>Lamiales</taxon>
        <taxon>Pedaliaceae</taxon>
        <taxon>Sesamum</taxon>
    </lineage>
</organism>
<feature type="compositionally biased region" description="Polar residues" evidence="1">
    <location>
        <begin position="128"/>
        <end position="137"/>
    </location>
</feature>
<comment type="caution">
    <text evidence="2">The sequence shown here is derived from an EMBL/GenBank/DDBJ whole genome shotgun (WGS) entry which is preliminary data.</text>
</comment>
<evidence type="ECO:0000256" key="1">
    <source>
        <dbReference type="SAM" id="MobiDB-lite"/>
    </source>
</evidence>